<evidence type="ECO:0000256" key="6">
    <source>
        <dbReference type="ARBA" id="ARBA00022967"/>
    </source>
</evidence>
<dbReference type="GO" id="GO:0016020">
    <property type="term" value="C:membrane"/>
    <property type="evidence" value="ECO:0007669"/>
    <property type="project" value="InterPro"/>
</dbReference>
<dbReference type="SUPFAM" id="SSF54862">
    <property type="entry name" value="4Fe-4S ferredoxins"/>
    <property type="match status" value="1"/>
</dbReference>
<dbReference type="Proteomes" id="UP000653692">
    <property type="component" value="Unassembled WGS sequence"/>
</dbReference>
<evidence type="ECO:0000256" key="1">
    <source>
        <dbReference type="ARBA" id="ARBA00022475"/>
    </source>
</evidence>
<evidence type="ECO:0000259" key="12">
    <source>
        <dbReference type="PROSITE" id="PS51379"/>
    </source>
</evidence>
<dbReference type="Gene3D" id="3.30.70.20">
    <property type="match status" value="1"/>
</dbReference>
<keyword evidence="6" id="KW-1278">Translocase</keyword>
<proteinExistence type="predicted"/>
<comment type="caution">
    <text evidence="13">The sequence shown here is derived from an EMBL/GenBank/DDBJ whole genome shotgun (WGS) entry which is preliminary data.</text>
</comment>
<organism evidence="13 14">
    <name type="scientific">Thermococcus paralvinellae</name>
    <dbReference type="NCBI Taxonomy" id="582419"/>
    <lineage>
        <taxon>Archaea</taxon>
        <taxon>Methanobacteriati</taxon>
        <taxon>Methanobacteriota</taxon>
        <taxon>Thermococci</taxon>
        <taxon>Thermococcales</taxon>
        <taxon>Thermococcaceae</taxon>
        <taxon>Thermococcus</taxon>
    </lineage>
</organism>
<reference evidence="13" key="1">
    <citation type="journal article" date="2020" name="ISME J.">
        <title>Gammaproteobacteria mediating utilization of methyl-, sulfur- and petroleum organic compounds in deep ocean hydrothermal plumes.</title>
        <authorList>
            <person name="Zhou Z."/>
            <person name="Liu Y."/>
            <person name="Pan J."/>
            <person name="Cron B.R."/>
            <person name="Toner B.M."/>
            <person name="Anantharaman K."/>
            <person name="Breier J.A."/>
            <person name="Dick G.J."/>
            <person name="Li M."/>
        </authorList>
    </citation>
    <scope>NUCLEOTIDE SEQUENCE</scope>
    <source>
        <strain evidence="13">SZUA-1476</strain>
    </source>
</reference>
<dbReference type="InterPro" id="IPR017896">
    <property type="entry name" value="4Fe4S_Fe-S-bd"/>
</dbReference>
<evidence type="ECO:0000256" key="8">
    <source>
        <dbReference type="ARBA" id="ARBA00023014"/>
    </source>
</evidence>
<dbReference type="Pfam" id="PF14697">
    <property type="entry name" value="Fer4_21"/>
    <property type="match status" value="1"/>
</dbReference>
<keyword evidence="9" id="KW-0520">NAD</keyword>
<dbReference type="Gene3D" id="3.30.70.3270">
    <property type="match status" value="1"/>
</dbReference>
<keyword evidence="4" id="KW-0479">Metal-binding</keyword>
<keyword evidence="11" id="KW-0472">Membrane</keyword>
<dbReference type="PROSITE" id="PS51379">
    <property type="entry name" value="4FE4S_FER_2"/>
    <property type="match status" value="4"/>
</dbReference>
<dbReference type="GO" id="GO:0048038">
    <property type="term" value="F:quinone binding"/>
    <property type="evidence" value="ECO:0007669"/>
    <property type="project" value="UniProtKB-KW"/>
</dbReference>
<dbReference type="InterPro" id="IPR010226">
    <property type="entry name" value="NADH_quinone_OxRdtase_chainI"/>
</dbReference>
<keyword evidence="2" id="KW-0004">4Fe-4S</keyword>
<feature type="domain" description="4Fe-4S ferredoxin-type" evidence="12">
    <location>
        <begin position="163"/>
        <end position="192"/>
    </location>
</feature>
<keyword evidence="3" id="KW-0874">Quinone</keyword>
<accession>A0A832ZG16</accession>
<dbReference type="CDD" id="cd10549">
    <property type="entry name" value="MtMvhB_like"/>
    <property type="match status" value="1"/>
</dbReference>
<protein>
    <submittedName>
        <fullName evidence="13">4Fe-4S dicluster domain-containing protein</fullName>
    </submittedName>
</protein>
<dbReference type="PROSITE" id="PS00198">
    <property type="entry name" value="4FE4S_FER_1"/>
    <property type="match status" value="1"/>
</dbReference>
<dbReference type="GO" id="GO:0016651">
    <property type="term" value="F:oxidoreductase activity, acting on NAD(P)H"/>
    <property type="evidence" value="ECO:0007669"/>
    <property type="project" value="InterPro"/>
</dbReference>
<keyword evidence="10" id="KW-0830">Ubiquinone</keyword>
<evidence type="ECO:0000256" key="3">
    <source>
        <dbReference type="ARBA" id="ARBA00022719"/>
    </source>
</evidence>
<dbReference type="NCBIfam" id="NF006221">
    <property type="entry name" value="PRK08348.1"/>
    <property type="match status" value="1"/>
</dbReference>
<evidence type="ECO:0000256" key="7">
    <source>
        <dbReference type="ARBA" id="ARBA00023004"/>
    </source>
</evidence>
<feature type="domain" description="4Fe-4S ferredoxin-type" evidence="12">
    <location>
        <begin position="68"/>
        <end position="97"/>
    </location>
</feature>
<dbReference type="InterPro" id="IPR017900">
    <property type="entry name" value="4Fe4S_Fe_S_CS"/>
</dbReference>
<feature type="domain" description="4Fe-4S ferredoxin-type" evidence="12">
    <location>
        <begin position="37"/>
        <end position="66"/>
    </location>
</feature>
<evidence type="ECO:0000256" key="2">
    <source>
        <dbReference type="ARBA" id="ARBA00022485"/>
    </source>
</evidence>
<feature type="domain" description="4Fe-4S ferredoxin-type" evidence="12">
    <location>
        <begin position="133"/>
        <end position="162"/>
    </location>
</feature>
<gene>
    <name evidence="13" type="ORF">EYH24_02040</name>
</gene>
<dbReference type="EMBL" id="DQUR01000073">
    <property type="protein sequence ID" value="HIP88751.1"/>
    <property type="molecule type" value="Genomic_DNA"/>
</dbReference>
<dbReference type="GO" id="GO:0046872">
    <property type="term" value="F:metal ion binding"/>
    <property type="evidence" value="ECO:0007669"/>
    <property type="project" value="UniProtKB-KW"/>
</dbReference>
<evidence type="ECO:0000256" key="9">
    <source>
        <dbReference type="ARBA" id="ARBA00023027"/>
    </source>
</evidence>
<name>A0A832ZG16_9EURY</name>
<dbReference type="GO" id="GO:0051539">
    <property type="term" value="F:4 iron, 4 sulfur cluster binding"/>
    <property type="evidence" value="ECO:0007669"/>
    <property type="project" value="UniProtKB-KW"/>
</dbReference>
<dbReference type="Pfam" id="PF12838">
    <property type="entry name" value="Fer4_7"/>
    <property type="match status" value="1"/>
</dbReference>
<keyword evidence="5" id="KW-0677">Repeat</keyword>
<dbReference type="PANTHER" id="PTHR10849:SF24">
    <property type="entry name" value="NADH-QUINONE OXIDOREDUCTASE SUBUNIT I 2"/>
    <property type="match status" value="1"/>
</dbReference>
<evidence type="ECO:0000313" key="13">
    <source>
        <dbReference type="EMBL" id="HIP88751.1"/>
    </source>
</evidence>
<evidence type="ECO:0000256" key="5">
    <source>
        <dbReference type="ARBA" id="ARBA00022737"/>
    </source>
</evidence>
<evidence type="ECO:0000256" key="11">
    <source>
        <dbReference type="ARBA" id="ARBA00023136"/>
    </source>
</evidence>
<dbReference type="PANTHER" id="PTHR10849">
    <property type="entry name" value="NADH DEHYDROGENASE UBIQUINONE IRON-SULFUR PROTEIN 8, MITOCHONDRIAL"/>
    <property type="match status" value="1"/>
</dbReference>
<keyword evidence="8" id="KW-0411">Iron-sulfur</keyword>
<evidence type="ECO:0000256" key="10">
    <source>
        <dbReference type="ARBA" id="ARBA00023075"/>
    </source>
</evidence>
<evidence type="ECO:0000256" key="4">
    <source>
        <dbReference type="ARBA" id="ARBA00022723"/>
    </source>
</evidence>
<dbReference type="AlphaFoldDB" id="A0A832ZG16"/>
<evidence type="ECO:0000313" key="14">
    <source>
        <dbReference type="Proteomes" id="UP000653692"/>
    </source>
</evidence>
<sequence>MKIPPTLSTVLSNLFRKPATNMFPETEPVPTPEGFRGKLVYHADKCVGCKLCVMVCPAGVIEFIPEIKKVTFWLGRCVFCAQCVDVCPVNALEMSKEFLLATHDKYDDNLRWLNNGEIEEMIETQAQKSKKVRKYRIVPDKCKGCTLCARKCPQNAITGTPGKVHKIDPNKCVGCGICASVCRFGAIEEYEE</sequence>
<keyword evidence="1" id="KW-1003">Cell membrane</keyword>
<keyword evidence="7" id="KW-0408">Iron</keyword>